<keyword evidence="7" id="KW-0004">4Fe-4S</keyword>
<name>A0ABX7UQ91_9GAMM</name>
<evidence type="ECO:0000259" key="17">
    <source>
        <dbReference type="Pfam" id="PF01058"/>
    </source>
</evidence>
<evidence type="ECO:0000256" key="10">
    <source>
        <dbReference type="ARBA" id="ARBA00023002"/>
    </source>
</evidence>
<dbReference type="Proteomes" id="UP000671960">
    <property type="component" value="Chromosome"/>
</dbReference>
<evidence type="ECO:0000256" key="11">
    <source>
        <dbReference type="ARBA" id="ARBA00023004"/>
    </source>
</evidence>
<keyword evidence="9" id="KW-0732">Signal</keyword>
<dbReference type="PANTHER" id="PTHR30013:SF7">
    <property type="entry name" value="HYDROGENASE-2 SMALL CHAIN"/>
    <property type="match status" value="1"/>
</dbReference>
<dbReference type="Gene3D" id="4.10.480.10">
    <property type="entry name" value="Cytochrome-c3 hydrogenase, C-terminal domain"/>
    <property type="match status" value="1"/>
</dbReference>
<evidence type="ECO:0000256" key="8">
    <source>
        <dbReference type="ARBA" id="ARBA00022723"/>
    </source>
</evidence>
<evidence type="ECO:0000259" key="18">
    <source>
        <dbReference type="Pfam" id="PF14720"/>
    </source>
</evidence>
<dbReference type="InterPro" id="IPR001821">
    <property type="entry name" value="NiFe_hydrogenase_ssu"/>
</dbReference>
<proteinExistence type="inferred from homology"/>
<evidence type="ECO:0000256" key="5">
    <source>
        <dbReference type="ARBA" id="ARBA00011771"/>
    </source>
</evidence>
<dbReference type="InterPro" id="IPR019546">
    <property type="entry name" value="TAT_signal_bac_arc"/>
</dbReference>
<gene>
    <name evidence="19" type="primary">hybO</name>
    <name evidence="19" type="ORF">HC231_07310</name>
</gene>
<dbReference type="NCBIfam" id="TIGR01409">
    <property type="entry name" value="TAT_signal_seq"/>
    <property type="match status" value="1"/>
</dbReference>
<dbReference type="InterPro" id="IPR037024">
    <property type="entry name" value="NiFe_Hase_small_N_sf"/>
</dbReference>
<evidence type="ECO:0000313" key="20">
    <source>
        <dbReference type="Proteomes" id="UP000671960"/>
    </source>
</evidence>
<dbReference type="NCBIfam" id="NF007779">
    <property type="entry name" value="PRK10468.1"/>
    <property type="match status" value="1"/>
</dbReference>
<evidence type="ECO:0000256" key="3">
    <source>
        <dbReference type="ARBA" id="ARBA00004196"/>
    </source>
</evidence>
<evidence type="ECO:0000256" key="9">
    <source>
        <dbReference type="ARBA" id="ARBA00022729"/>
    </source>
</evidence>
<dbReference type="PRINTS" id="PR00614">
    <property type="entry name" value="NIHGNASESMLL"/>
</dbReference>
<evidence type="ECO:0000256" key="6">
    <source>
        <dbReference type="ARBA" id="ARBA00012082"/>
    </source>
</evidence>
<evidence type="ECO:0000256" key="16">
    <source>
        <dbReference type="SAM" id="MobiDB-lite"/>
    </source>
</evidence>
<evidence type="ECO:0000256" key="12">
    <source>
        <dbReference type="ARBA" id="ARBA00023014"/>
    </source>
</evidence>
<evidence type="ECO:0000256" key="14">
    <source>
        <dbReference type="ARBA" id="ARBA00031163"/>
    </source>
</evidence>
<evidence type="ECO:0000256" key="1">
    <source>
        <dbReference type="ARBA" id="ARBA00001927"/>
    </source>
</evidence>
<dbReference type="InterPro" id="IPR006311">
    <property type="entry name" value="TAT_signal"/>
</dbReference>
<dbReference type="EC" id="1.12.99.6" evidence="6"/>
<keyword evidence="13" id="KW-0003">3Fe-4S</keyword>
<keyword evidence="10" id="KW-0560">Oxidoreductase</keyword>
<evidence type="ECO:0000313" key="19">
    <source>
        <dbReference type="EMBL" id="QTF07764.1"/>
    </source>
</evidence>
<comment type="cofactor">
    <cofactor evidence="2">
        <name>[4Fe-4S] cluster</name>
        <dbReference type="ChEBI" id="CHEBI:49883"/>
    </cofactor>
</comment>
<feature type="domain" description="NADH:ubiquinone oxidoreductase-like 20kDa subunit" evidence="17">
    <location>
        <begin position="59"/>
        <end position="204"/>
    </location>
</feature>
<dbReference type="Pfam" id="PF01058">
    <property type="entry name" value="Oxidored_q6"/>
    <property type="match status" value="1"/>
</dbReference>
<organism evidence="19 20">
    <name type="scientific">Brenneria izadpanahii</name>
    <dbReference type="NCBI Taxonomy" id="2722756"/>
    <lineage>
        <taxon>Bacteria</taxon>
        <taxon>Pseudomonadati</taxon>
        <taxon>Pseudomonadota</taxon>
        <taxon>Gammaproteobacteria</taxon>
        <taxon>Enterobacterales</taxon>
        <taxon>Pectobacteriaceae</taxon>
        <taxon>Brenneria</taxon>
    </lineage>
</organism>
<dbReference type="InterPro" id="IPR027394">
    <property type="entry name" value="Cytochrome-c3_hydrogenase_C"/>
</dbReference>
<evidence type="ECO:0000256" key="13">
    <source>
        <dbReference type="ARBA" id="ARBA00023291"/>
    </source>
</evidence>
<feature type="compositionally biased region" description="Low complexity" evidence="16">
    <location>
        <begin position="362"/>
        <end position="378"/>
    </location>
</feature>
<dbReference type="InterPro" id="IPR006137">
    <property type="entry name" value="NADH_UbQ_OxRdtase-like_20kDa"/>
</dbReference>
<keyword evidence="8" id="KW-0479">Metal-binding</keyword>
<dbReference type="InterPro" id="IPR037148">
    <property type="entry name" value="NiFe-Hase_small_C_sf"/>
</dbReference>
<comment type="subunit">
    <text evidence="5">Heterodimer of a large and a small subunit.</text>
</comment>
<dbReference type="RefSeq" id="WP_208230398.1">
    <property type="nucleotide sequence ID" value="NZ_CP050854.1"/>
</dbReference>
<keyword evidence="11" id="KW-0408">Iron</keyword>
<dbReference type="EMBL" id="CP050854">
    <property type="protein sequence ID" value="QTF07764.1"/>
    <property type="molecule type" value="Genomic_DNA"/>
</dbReference>
<evidence type="ECO:0000256" key="15">
    <source>
        <dbReference type="ARBA" id="ARBA00048757"/>
    </source>
</evidence>
<comment type="subcellular location">
    <subcellularLocation>
        <location evidence="3">Cell envelope</location>
    </subcellularLocation>
</comment>
<feature type="domain" description="Cytochrome-c3 hydrogenase C-terminal" evidence="18">
    <location>
        <begin position="224"/>
        <end position="307"/>
    </location>
</feature>
<dbReference type="Pfam" id="PF14720">
    <property type="entry name" value="NiFe_hyd_SSU_C"/>
    <property type="match status" value="1"/>
</dbReference>
<dbReference type="PROSITE" id="PS51318">
    <property type="entry name" value="TAT"/>
    <property type="match status" value="1"/>
</dbReference>
<sequence>MSGENLMLSHHGVNRRDFMKLCAALAASMGLADSAVAEIAESITSTQRPPVIWIGAQECTGCTESLLRATHPTIENLLLNTISLEYHEVLSAAFGEQAEENKHRAVEQYKGKYVLVVDGSIPIKDGGIYCMVAGKPIVEHIRETAEHAAAIIAIGSCSAWGGVPAAGGNPTGAVSLQEVLPGKTVVNIPGCPPNPHNFLATVAHIITYQRPPALDNEGRPTFAYGRLIHENCERRPHFDAGRFAKEFGDEGHRQGWCLYHLGCKGPETYGNCPTLEFCDVGGGIWPVGIGHPCYGCNEKGIGFTKGIFQLANVENPTPRVEKPDVHSPEGGHISATATGLIGGVIGVVGGVSLMAVRELGRQQKQSQQKTSSQKQSQQDAGNGSREG</sequence>
<reference evidence="19 20" key="1">
    <citation type="submission" date="2020-03" db="EMBL/GenBank/DDBJ databases">
        <authorList>
            <person name="Bakhshi Ganjeh M."/>
        </authorList>
    </citation>
    <scope>NUCLEOTIDE SEQUENCE [LARGE SCALE GENOMIC DNA]</scope>
    <source>
        <strain evidence="20">Iran 50</strain>
    </source>
</reference>
<keyword evidence="20" id="KW-1185">Reference proteome</keyword>
<comment type="cofactor">
    <cofactor evidence="1">
        <name>[3Fe-4S] cluster</name>
        <dbReference type="ChEBI" id="CHEBI:21137"/>
    </cofactor>
</comment>
<evidence type="ECO:0000256" key="4">
    <source>
        <dbReference type="ARBA" id="ARBA00006605"/>
    </source>
</evidence>
<dbReference type="Gene3D" id="3.40.50.700">
    <property type="entry name" value="NADH:ubiquinone oxidoreductase-like, 20kDa subunit"/>
    <property type="match status" value="1"/>
</dbReference>
<dbReference type="NCBIfam" id="TIGR00391">
    <property type="entry name" value="hydA"/>
    <property type="match status" value="1"/>
</dbReference>
<dbReference type="PIRSF" id="PIRSF000310">
    <property type="entry name" value="NiFe_hyd_ssu"/>
    <property type="match status" value="1"/>
</dbReference>
<evidence type="ECO:0000256" key="7">
    <source>
        <dbReference type="ARBA" id="ARBA00022485"/>
    </source>
</evidence>
<evidence type="ECO:0000256" key="2">
    <source>
        <dbReference type="ARBA" id="ARBA00001966"/>
    </source>
</evidence>
<feature type="region of interest" description="Disordered" evidence="16">
    <location>
        <begin position="359"/>
        <end position="387"/>
    </location>
</feature>
<keyword evidence="12" id="KW-0411">Iron-sulfur</keyword>
<comment type="catalytic activity">
    <reaction evidence="15">
        <text>H2 + A = AH2</text>
        <dbReference type="Rhea" id="RHEA:12116"/>
        <dbReference type="ChEBI" id="CHEBI:13193"/>
        <dbReference type="ChEBI" id="CHEBI:17499"/>
        <dbReference type="ChEBI" id="CHEBI:18276"/>
        <dbReference type="EC" id="1.12.99.6"/>
    </reaction>
</comment>
<dbReference type="SUPFAM" id="SSF56770">
    <property type="entry name" value="HydA/Nqo6-like"/>
    <property type="match status" value="1"/>
</dbReference>
<comment type="similarity">
    <text evidence="4">Belongs to the [NiFe]/[NiFeSe] hydrogenase small subunit family.</text>
</comment>
<accession>A0ABX7UQ91</accession>
<dbReference type="PANTHER" id="PTHR30013">
    <property type="entry name" value="NIFE / NIFESE HYDROGENASE SMALL SUBUNIT FAMILY MEMBER"/>
    <property type="match status" value="1"/>
</dbReference>
<protein>
    <recommendedName>
        <fullName evidence="6">hydrogenase (acceptor)</fullName>
        <ecNumber evidence="6">1.12.99.6</ecNumber>
    </recommendedName>
    <alternativeName>
        <fullName evidence="14">NiFe hydrogenase</fullName>
    </alternativeName>
</protein>